<dbReference type="EMBL" id="CP059671">
    <property type="protein sequence ID" value="QRW25706.1"/>
    <property type="molecule type" value="Genomic_DNA"/>
</dbReference>
<feature type="domain" description="MD-2-related lipid-recognition" evidence="8">
    <location>
        <begin position="313"/>
        <end position="438"/>
    </location>
</feature>
<name>A0A8H8T0S3_9AGAM</name>
<proteinExistence type="inferred from homology"/>
<dbReference type="GO" id="GO:0032366">
    <property type="term" value="P:intracellular sterol transport"/>
    <property type="evidence" value="ECO:0007669"/>
    <property type="project" value="InterPro"/>
</dbReference>
<evidence type="ECO:0000256" key="1">
    <source>
        <dbReference type="ARBA" id="ARBA00002053"/>
    </source>
</evidence>
<dbReference type="Gene3D" id="3.30.710.10">
    <property type="entry name" value="Potassium Channel Kv1.1, Chain A"/>
    <property type="match status" value="1"/>
</dbReference>
<keyword evidence="6" id="KW-0732">Signal</keyword>
<evidence type="ECO:0000256" key="3">
    <source>
        <dbReference type="ARBA" id="ARBA00011245"/>
    </source>
</evidence>
<sequence>MTQSELYKITLRDTTFTLDHSQIQYDSPNYFTSCFLGSFSESHAREIRLSRDPALFSIIVNYLSGYAILPIQPPPGMSEEVAWENLLRDALFYGLDELASMLEGHKLGPKSLRIMKEGVTKSYLMVVWPQGMGSRKGQSMVRLSDIQAQAQCTTHSLSPGAVPLLQTSGTPLVSQLLKEQKIVARSWTWVAFWTTMKPNNNNLVGSRVDNDCAVLEISEVSTLQIKLPKVDYPTSHMTQAPHITCSRPNIMPKSGLFCCDTPHVFPTTMHLRFSIALLAVALGSQAAFIPPVAELIELARLGGEPHITNSWSYTDCGLPTDAVQVKSIKLSPDPPQIGKDLTITARGVVTRKIEDGAYADVTVKLGLVKLLHKEFDVCEEARKNNVTIQCPVEPGEYEIVQTVQLPKETPRAKFIIDVKGFTSDEALDVDLACLRLQTLKAEEKQGNNQCLESHWKTHRLYCLDPIELTTADRLALAAFTGSPPRDPDVLKDFGFLRAHVPSSRAYLFDIFRYIFNQGGIDPRVVHQFRLDGTLVHCIQTFYEAIPEASRGECYSWFLRNQHLLMPPPFNDISHEVLDDDALQHTWWFIGGSASDTPTEIKLRMQAWPEEKHRCFEFIQLLLRAGFRLSPDRPEWLQFGFCGCKSNAEETKLWAAYLKLVRTVTFDQFYHAYTKSSLPALFSAHGLPVTNNFVLDILGDTPRRTKSVWNLKQFTLGYYQQLTTPVLVDYGFGNCKDEETIYSLQQVYRKYS</sequence>
<accession>A0A8H8T0S3</accession>
<organism evidence="9 10">
    <name type="scientific">Rhizoctonia solani</name>
    <dbReference type="NCBI Taxonomy" id="456999"/>
    <lineage>
        <taxon>Eukaryota</taxon>
        <taxon>Fungi</taxon>
        <taxon>Dikarya</taxon>
        <taxon>Basidiomycota</taxon>
        <taxon>Agaricomycotina</taxon>
        <taxon>Agaricomycetes</taxon>
        <taxon>Cantharellales</taxon>
        <taxon>Ceratobasidiaceae</taxon>
        <taxon>Rhizoctonia</taxon>
    </lineage>
</organism>
<dbReference type="InterPro" id="IPR033917">
    <property type="entry name" value="ML_PG-PI_TP"/>
</dbReference>
<dbReference type="RefSeq" id="XP_043185943.1">
    <property type="nucleotide sequence ID" value="XM_043330598.1"/>
</dbReference>
<evidence type="ECO:0000259" key="8">
    <source>
        <dbReference type="SMART" id="SM00737"/>
    </source>
</evidence>
<dbReference type="InterPro" id="IPR036846">
    <property type="entry name" value="GM2-AP_sf"/>
</dbReference>
<comment type="similarity">
    <text evidence="2">Belongs to the NPC2 family.</text>
</comment>
<evidence type="ECO:0000256" key="5">
    <source>
        <dbReference type="ARBA" id="ARBA00022448"/>
    </source>
</evidence>
<dbReference type="SUPFAM" id="SSF81296">
    <property type="entry name" value="E set domains"/>
    <property type="match status" value="1"/>
</dbReference>
<dbReference type="SMART" id="SM00737">
    <property type="entry name" value="ML"/>
    <property type="match status" value="1"/>
</dbReference>
<dbReference type="KEGG" id="rsx:RhiXN_10782"/>
<dbReference type="AlphaFoldDB" id="A0A8H8T0S3"/>
<dbReference type="InterPro" id="IPR039670">
    <property type="entry name" value="NPC2-like"/>
</dbReference>
<dbReference type="InterPro" id="IPR011333">
    <property type="entry name" value="SKP1/BTB/POZ_sf"/>
</dbReference>
<dbReference type="Pfam" id="PF02221">
    <property type="entry name" value="E1_DerP2_DerF2"/>
    <property type="match status" value="1"/>
</dbReference>
<dbReference type="Gene3D" id="2.70.220.10">
    <property type="entry name" value="Ganglioside GM2 activator"/>
    <property type="match status" value="1"/>
</dbReference>
<reference evidence="9" key="1">
    <citation type="submission" date="2020-05" db="EMBL/GenBank/DDBJ databases">
        <title>Evolutionary and genomic comparisons of hybrid uninucleate and nonhybrid Rhizoctonia fungi.</title>
        <authorList>
            <person name="Li C."/>
            <person name="Chen X."/>
        </authorList>
    </citation>
    <scope>NUCLEOTIDE SEQUENCE</scope>
    <source>
        <strain evidence="9">AG-1 IA</strain>
    </source>
</reference>
<evidence type="ECO:0000313" key="10">
    <source>
        <dbReference type="Proteomes" id="UP000650533"/>
    </source>
</evidence>
<evidence type="ECO:0000256" key="6">
    <source>
        <dbReference type="ARBA" id="ARBA00022729"/>
    </source>
</evidence>
<dbReference type="GeneID" id="67033061"/>
<dbReference type="InterPro" id="IPR003172">
    <property type="entry name" value="ML_dom"/>
</dbReference>
<dbReference type="PANTHER" id="PTHR11306">
    <property type="entry name" value="NIEMANN PICK TYPE C2 PROTEIN NPC2-RELATED"/>
    <property type="match status" value="1"/>
</dbReference>
<dbReference type="SUPFAM" id="SSF54695">
    <property type="entry name" value="POZ domain"/>
    <property type="match status" value="1"/>
</dbReference>
<protein>
    <recommendedName>
        <fullName evidence="4">Phosphatidylglycerol/phosphatidylinositol transfer protein</fullName>
    </recommendedName>
</protein>
<gene>
    <name evidence="9" type="ORF">RhiXN_10782</name>
</gene>
<comment type="subunit">
    <text evidence="3">Monomer.</text>
</comment>
<evidence type="ECO:0000313" key="9">
    <source>
        <dbReference type="EMBL" id="QRW25706.1"/>
    </source>
</evidence>
<evidence type="ECO:0000256" key="2">
    <source>
        <dbReference type="ARBA" id="ARBA00006370"/>
    </source>
</evidence>
<keyword evidence="7" id="KW-0445">Lipid transport</keyword>
<evidence type="ECO:0000256" key="7">
    <source>
        <dbReference type="ARBA" id="ARBA00023055"/>
    </source>
</evidence>
<dbReference type="InterPro" id="IPR014756">
    <property type="entry name" value="Ig_E-set"/>
</dbReference>
<dbReference type="GO" id="GO:0032934">
    <property type="term" value="F:sterol binding"/>
    <property type="evidence" value="ECO:0007669"/>
    <property type="project" value="InterPro"/>
</dbReference>
<comment type="function">
    <text evidence="1">Catalyzes the intermembrane transfer of phosphatidylglycerol and phosphatidylinositol.</text>
</comment>
<evidence type="ECO:0000256" key="4">
    <source>
        <dbReference type="ARBA" id="ARBA00016056"/>
    </source>
</evidence>
<dbReference type="Proteomes" id="UP000650533">
    <property type="component" value="Chromosome 14"/>
</dbReference>
<dbReference type="CDD" id="cd00917">
    <property type="entry name" value="PG-PI_TP"/>
    <property type="match status" value="1"/>
</dbReference>
<dbReference type="PANTHER" id="PTHR11306:SF0">
    <property type="entry name" value="PHOSPHATIDYLGLYCEROL_PHOSPHATIDYLINOSITOL TRANSFER PROTEIN"/>
    <property type="match status" value="1"/>
</dbReference>
<keyword evidence="5" id="KW-0813">Transport</keyword>